<name>A0A0M3QVE8_DROBS</name>
<accession>A0A0M3QVE8</accession>
<keyword evidence="3" id="KW-1185">Reference proteome</keyword>
<evidence type="ECO:0000313" key="3">
    <source>
        <dbReference type="Proteomes" id="UP000494163"/>
    </source>
</evidence>
<proteinExistence type="predicted"/>
<dbReference type="Pfam" id="PF01395">
    <property type="entry name" value="PBP_GOBP"/>
    <property type="match status" value="1"/>
</dbReference>
<reference evidence="2 3" key="1">
    <citation type="submission" date="2015-08" db="EMBL/GenBank/DDBJ databases">
        <title>Ancestral chromatin configuration constrains chromatin evolution on differentiating sex chromosomes in Drosophila.</title>
        <authorList>
            <person name="Zhou Q."/>
            <person name="Bachtrog D."/>
        </authorList>
    </citation>
    <scope>NUCLEOTIDE SEQUENCE [LARGE SCALE GENOMIC DNA]</scope>
    <source>
        <tissue evidence="2">Whole larvae</tissue>
    </source>
</reference>
<evidence type="ECO:0000256" key="1">
    <source>
        <dbReference type="SAM" id="SignalP"/>
    </source>
</evidence>
<dbReference type="OrthoDB" id="7947612at2759"/>
<dbReference type="InterPro" id="IPR036728">
    <property type="entry name" value="PBP_GOBP_sf"/>
</dbReference>
<organism evidence="2 3">
    <name type="scientific">Drosophila busckii</name>
    <name type="common">Fruit fly</name>
    <dbReference type="NCBI Taxonomy" id="30019"/>
    <lineage>
        <taxon>Eukaryota</taxon>
        <taxon>Metazoa</taxon>
        <taxon>Ecdysozoa</taxon>
        <taxon>Arthropoda</taxon>
        <taxon>Hexapoda</taxon>
        <taxon>Insecta</taxon>
        <taxon>Pterygota</taxon>
        <taxon>Neoptera</taxon>
        <taxon>Endopterygota</taxon>
        <taxon>Diptera</taxon>
        <taxon>Brachycera</taxon>
        <taxon>Muscomorpha</taxon>
        <taxon>Ephydroidea</taxon>
        <taxon>Drosophilidae</taxon>
        <taxon>Drosophila</taxon>
    </lineage>
</organism>
<dbReference type="EMBL" id="CP012524">
    <property type="protein sequence ID" value="ALC42253.1"/>
    <property type="molecule type" value="Genomic_DNA"/>
</dbReference>
<feature type="signal peptide" evidence="1">
    <location>
        <begin position="1"/>
        <end position="16"/>
    </location>
</feature>
<evidence type="ECO:0000313" key="2">
    <source>
        <dbReference type="EMBL" id="ALC42253.1"/>
    </source>
</evidence>
<dbReference type="SUPFAM" id="SSF47565">
    <property type="entry name" value="Insect pheromone/odorant-binding proteins"/>
    <property type="match status" value="1"/>
</dbReference>
<dbReference type="AlphaFoldDB" id="A0A0M3QVE8"/>
<dbReference type="GO" id="GO:0005549">
    <property type="term" value="F:odorant binding"/>
    <property type="evidence" value="ECO:0007669"/>
    <property type="project" value="InterPro"/>
</dbReference>
<dbReference type="OMA" id="KYKCFAH"/>
<sequence length="142" mass="15933">MAVLNVLVFFAVSCLAVQLLVGMPTEDEIFMDCMAEHNISSAETEALMRMNDSMESSEDFEADDNYKCYTHCTAKSIGILKTDGTLNITSLQYVDYFDELDRKYVEGCAESQQAADNECEYAFNMLMCVSDAVHKDLNEAKN</sequence>
<dbReference type="InterPro" id="IPR006170">
    <property type="entry name" value="PBP/GOBP"/>
</dbReference>
<gene>
    <name evidence="2" type="ORF">Dbus_chr2Rg1832</name>
</gene>
<keyword evidence="1" id="KW-0732">Signal</keyword>
<dbReference type="SMART" id="SM00708">
    <property type="entry name" value="PhBP"/>
    <property type="match status" value="1"/>
</dbReference>
<dbReference type="Gene3D" id="1.10.238.20">
    <property type="entry name" value="Pheromone/general odorant binding protein domain"/>
    <property type="match status" value="1"/>
</dbReference>
<dbReference type="Proteomes" id="UP000494163">
    <property type="component" value="Chromosome 2R"/>
</dbReference>
<protein>
    <submittedName>
        <fullName evidence="2">Obp57c</fullName>
    </submittedName>
</protein>
<feature type="chain" id="PRO_5005788015" evidence="1">
    <location>
        <begin position="17"/>
        <end position="142"/>
    </location>
</feature>
<dbReference type="CDD" id="cd23992">
    <property type="entry name" value="PBP_GOBP"/>
    <property type="match status" value="1"/>
</dbReference>